<dbReference type="AlphaFoldDB" id="A0A2P6QG25"/>
<reference evidence="1 2" key="1">
    <citation type="journal article" date="2018" name="Nat. Genet.">
        <title>The Rosa genome provides new insights in the design of modern roses.</title>
        <authorList>
            <person name="Bendahmane M."/>
        </authorList>
    </citation>
    <scope>NUCLEOTIDE SEQUENCE [LARGE SCALE GENOMIC DNA]</scope>
    <source>
        <strain evidence="2">cv. Old Blush</strain>
    </source>
</reference>
<dbReference type="Gramene" id="PRQ33121">
    <property type="protein sequence ID" value="PRQ33121"/>
    <property type="gene ID" value="RchiOBHm_Chr5g0053981"/>
</dbReference>
<sequence length="54" mass="6218">MAIFLPSCRMLQIRPWKFYVAKTKKMWADMICSCGGRDLVLTLIWGTKPDALLV</sequence>
<protein>
    <submittedName>
        <fullName evidence="1">Uncharacterized protein</fullName>
    </submittedName>
</protein>
<proteinExistence type="predicted"/>
<keyword evidence="2" id="KW-1185">Reference proteome</keyword>
<organism evidence="1 2">
    <name type="scientific">Rosa chinensis</name>
    <name type="common">China rose</name>
    <dbReference type="NCBI Taxonomy" id="74649"/>
    <lineage>
        <taxon>Eukaryota</taxon>
        <taxon>Viridiplantae</taxon>
        <taxon>Streptophyta</taxon>
        <taxon>Embryophyta</taxon>
        <taxon>Tracheophyta</taxon>
        <taxon>Spermatophyta</taxon>
        <taxon>Magnoliopsida</taxon>
        <taxon>eudicotyledons</taxon>
        <taxon>Gunneridae</taxon>
        <taxon>Pentapetalae</taxon>
        <taxon>rosids</taxon>
        <taxon>fabids</taxon>
        <taxon>Rosales</taxon>
        <taxon>Rosaceae</taxon>
        <taxon>Rosoideae</taxon>
        <taxon>Rosoideae incertae sedis</taxon>
        <taxon>Rosa</taxon>
    </lineage>
</organism>
<gene>
    <name evidence="1" type="ORF">RchiOBHm_Chr5g0053981</name>
</gene>
<evidence type="ECO:0000313" key="2">
    <source>
        <dbReference type="Proteomes" id="UP000238479"/>
    </source>
</evidence>
<evidence type="ECO:0000313" key="1">
    <source>
        <dbReference type="EMBL" id="PRQ33121.1"/>
    </source>
</evidence>
<comment type="caution">
    <text evidence="1">The sequence shown here is derived from an EMBL/GenBank/DDBJ whole genome shotgun (WGS) entry which is preliminary data.</text>
</comment>
<accession>A0A2P6QG25</accession>
<name>A0A2P6QG25_ROSCH</name>
<dbReference type="EMBL" id="PDCK01000043">
    <property type="protein sequence ID" value="PRQ33121.1"/>
    <property type="molecule type" value="Genomic_DNA"/>
</dbReference>
<dbReference type="Proteomes" id="UP000238479">
    <property type="component" value="Chromosome 5"/>
</dbReference>